<dbReference type="Pfam" id="PF00370">
    <property type="entry name" value="FGGY_N"/>
    <property type="match status" value="1"/>
</dbReference>
<feature type="domain" description="Carbohydrate kinase FGGY N-terminal" evidence="4">
    <location>
        <begin position="4"/>
        <end position="246"/>
    </location>
</feature>
<evidence type="ECO:0000256" key="3">
    <source>
        <dbReference type="ARBA" id="ARBA00022777"/>
    </source>
</evidence>
<dbReference type="InterPro" id="IPR018485">
    <property type="entry name" value="FGGY_C"/>
</dbReference>
<dbReference type="Proteomes" id="UP001519332">
    <property type="component" value="Unassembled WGS sequence"/>
</dbReference>
<dbReference type="EMBL" id="JAGINW010000001">
    <property type="protein sequence ID" value="MBP2324445.1"/>
    <property type="molecule type" value="Genomic_DNA"/>
</dbReference>
<reference evidence="6 7" key="1">
    <citation type="submission" date="2021-03" db="EMBL/GenBank/DDBJ databases">
        <title>Sequencing the genomes of 1000 actinobacteria strains.</title>
        <authorList>
            <person name="Klenk H.-P."/>
        </authorList>
    </citation>
    <scope>NUCLEOTIDE SEQUENCE [LARGE SCALE GENOMIC DNA]</scope>
    <source>
        <strain evidence="6 7">DSM 46670</strain>
    </source>
</reference>
<name>A0ABS4TJ41_9PSEU</name>
<comment type="caution">
    <text evidence="6">The sequence shown here is derived from an EMBL/GenBank/DDBJ whole genome shotgun (WGS) entry which is preliminary data.</text>
</comment>
<dbReference type="Gene3D" id="3.30.420.40">
    <property type="match status" value="2"/>
</dbReference>
<dbReference type="SUPFAM" id="SSF53067">
    <property type="entry name" value="Actin-like ATPase domain"/>
    <property type="match status" value="2"/>
</dbReference>
<dbReference type="InterPro" id="IPR000577">
    <property type="entry name" value="Carb_kinase_FGGY"/>
</dbReference>
<accession>A0ABS4TJ41</accession>
<gene>
    <name evidence="6" type="ORF">JOF56_004830</name>
</gene>
<feature type="domain" description="Carbohydrate kinase FGGY C-terminal" evidence="5">
    <location>
        <begin position="256"/>
        <end position="439"/>
    </location>
</feature>
<dbReference type="PANTHER" id="PTHR43095:SF3">
    <property type="entry name" value="L-XYLULOSE_3-KETO-L-GULONATE KINASE"/>
    <property type="match status" value="1"/>
</dbReference>
<evidence type="ECO:0000259" key="4">
    <source>
        <dbReference type="Pfam" id="PF00370"/>
    </source>
</evidence>
<proteinExistence type="inferred from homology"/>
<dbReference type="RefSeq" id="WP_209641781.1">
    <property type="nucleotide sequence ID" value="NZ_JAGINW010000001.1"/>
</dbReference>
<keyword evidence="3" id="KW-0418">Kinase</keyword>
<dbReference type="GO" id="GO:0008744">
    <property type="term" value="F:L-xylulokinase activity"/>
    <property type="evidence" value="ECO:0007669"/>
    <property type="project" value="UniProtKB-EC"/>
</dbReference>
<dbReference type="PIRSF" id="PIRSF000538">
    <property type="entry name" value="GlpK"/>
    <property type="match status" value="1"/>
</dbReference>
<evidence type="ECO:0000313" key="6">
    <source>
        <dbReference type="EMBL" id="MBP2324445.1"/>
    </source>
</evidence>
<dbReference type="InterPro" id="IPR050406">
    <property type="entry name" value="FGGY_Carb_Kinase"/>
</dbReference>
<dbReference type="PANTHER" id="PTHR43095">
    <property type="entry name" value="SUGAR KINASE"/>
    <property type="match status" value="1"/>
</dbReference>
<sequence length="489" mass="51888">MTEYLLGIDAGLTVTKAALFDVHGHEISVASAETRTTSPAPRWQERDMDEVWTQTASAIRRCLADAGVASTAVRGVGICAHSDGLYLVDADLRPVRPAILATDSRAHAYAETYRRSDTALHLTGQAQSPYNPASILAWLRDHEPQTLKHTRWILSCKDWIRLQLTGEVATDPTDASSFCTDVHTQTWSKDALATFGLSDLDGLLPTIAPSAAQAGTITNAAAEQTGLTAGTPVVAGAHDVDAAALGIGASGVGALSMIMGTFSINQIVADTPVTDPRWQARTFLRPGQWLHMSTSPSSASNLEWVLRLCGPWSPDGIPAHDTAIAEAAAARQSPVYLPFLYGAPYGVDIGGAFVGLRGWHTRGDLLRGVLEGVVFNHRWHVDALADSFDVRARPARLCGGGARSAAWTQMLADALATTIEVTDAAEAGARGAAMLAGVGAGVYHDLDEAVATCVRVLRSHSPDPDQAARLDTGYARYRRAIDALADIDI</sequence>
<dbReference type="Pfam" id="PF02782">
    <property type="entry name" value="FGGY_C"/>
    <property type="match status" value="1"/>
</dbReference>
<keyword evidence="2 6" id="KW-0808">Transferase</keyword>
<evidence type="ECO:0000313" key="7">
    <source>
        <dbReference type="Proteomes" id="UP001519332"/>
    </source>
</evidence>
<dbReference type="InterPro" id="IPR043129">
    <property type="entry name" value="ATPase_NBD"/>
</dbReference>
<dbReference type="EC" id="2.7.1.53" evidence="6"/>
<evidence type="ECO:0000256" key="1">
    <source>
        <dbReference type="ARBA" id="ARBA00009156"/>
    </source>
</evidence>
<evidence type="ECO:0000259" key="5">
    <source>
        <dbReference type="Pfam" id="PF02782"/>
    </source>
</evidence>
<dbReference type="InterPro" id="IPR018484">
    <property type="entry name" value="FGGY_N"/>
</dbReference>
<evidence type="ECO:0000256" key="2">
    <source>
        <dbReference type="ARBA" id="ARBA00022679"/>
    </source>
</evidence>
<protein>
    <submittedName>
        <fullName evidence="6">L-xylulokinase</fullName>
        <ecNumber evidence="6">2.7.1.53</ecNumber>
    </submittedName>
</protein>
<keyword evidence="7" id="KW-1185">Reference proteome</keyword>
<organism evidence="6 7">
    <name type="scientific">Kibdelosporangium banguiense</name>
    <dbReference type="NCBI Taxonomy" id="1365924"/>
    <lineage>
        <taxon>Bacteria</taxon>
        <taxon>Bacillati</taxon>
        <taxon>Actinomycetota</taxon>
        <taxon>Actinomycetes</taxon>
        <taxon>Pseudonocardiales</taxon>
        <taxon>Pseudonocardiaceae</taxon>
        <taxon>Kibdelosporangium</taxon>
    </lineage>
</organism>
<comment type="similarity">
    <text evidence="1">Belongs to the FGGY kinase family.</text>
</comment>
<dbReference type="CDD" id="cd07802">
    <property type="entry name" value="ASKHA_NBD_FGGY_EcLyxK-like"/>
    <property type="match status" value="1"/>
</dbReference>